<keyword evidence="2" id="KW-1185">Reference proteome</keyword>
<evidence type="ECO:0000313" key="1">
    <source>
        <dbReference type="EMBL" id="KAJ6794420.1"/>
    </source>
</evidence>
<reference evidence="1" key="2">
    <citation type="submission" date="2023-04" db="EMBL/GenBank/DDBJ databases">
        <authorList>
            <person name="Bruccoleri R.E."/>
            <person name="Oakeley E.J."/>
            <person name="Faust A.-M."/>
            <person name="Dessus-Babus S."/>
            <person name="Altorfer M."/>
            <person name="Burckhardt D."/>
            <person name="Oertli M."/>
            <person name="Naumann U."/>
            <person name="Petersen F."/>
            <person name="Wong J."/>
        </authorList>
    </citation>
    <scope>NUCLEOTIDE SEQUENCE</scope>
    <source>
        <strain evidence="1">GSM-AAB239-AS_SAM_17_03QT</strain>
        <tissue evidence="1">Leaf</tissue>
    </source>
</reference>
<name>A0AAX6DRK0_IRIPA</name>
<proteinExistence type="predicted"/>
<accession>A0AAX6DRK0</accession>
<dbReference type="Proteomes" id="UP001140949">
    <property type="component" value="Unassembled WGS sequence"/>
</dbReference>
<dbReference type="EMBL" id="JANAVB010042419">
    <property type="protein sequence ID" value="KAJ6794420.1"/>
    <property type="molecule type" value="Genomic_DNA"/>
</dbReference>
<protein>
    <submittedName>
        <fullName evidence="1">Leucine-rich repeat extensin-like protein 3</fullName>
    </submittedName>
</protein>
<gene>
    <name evidence="1" type="ORF">M6B38_232480</name>
</gene>
<organism evidence="1 2">
    <name type="scientific">Iris pallida</name>
    <name type="common">Sweet iris</name>
    <dbReference type="NCBI Taxonomy" id="29817"/>
    <lineage>
        <taxon>Eukaryota</taxon>
        <taxon>Viridiplantae</taxon>
        <taxon>Streptophyta</taxon>
        <taxon>Embryophyta</taxon>
        <taxon>Tracheophyta</taxon>
        <taxon>Spermatophyta</taxon>
        <taxon>Magnoliopsida</taxon>
        <taxon>Liliopsida</taxon>
        <taxon>Asparagales</taxon>
        <taxon>Iridaceae</taxon>
        <taxon>Iridoideae</taxon>
        <taxon>Irideae</taxon>
        <taxon>Iris</taxon>
    </lineage>
</organism>
<evidence type="ECO:0000313" key="2">
    <source>
        <dbReference type="Proteomes" id="UP001140949"/>
    </source>
</evidence>
<comment type="caution">
    <text evidence="1">The sequence shown here is derived from an EMBL/GenBank/DDBJ whole genome shotgun (WGS) entry which is preliminary data.</text>
</comment>
<dbReference type="AlphaFoldDB" id="A0AAX6DRK0"/>
<reference evidence="1" key="1">
    <citation type="journal article" date="2023" name="GigaByte">
        <title>Genome assembly of the bearded iris, Iris pallida Lam.</title>
        <authorList>
            <person name="Bruccoleri R.E."/>
            <person name="Oakeley E.J."/>
            <person name="Faust A.M.E."/>
            <person name="Altorfer M."/>
            <person name="Dessus-Babus S."/>
            <person name="Burckhardt D."/>
            <person name="Oertli M."/>
            <person name="Naumann U."/>
            <person name="Petersen F."/>
            <person name="Wong J."/>
        </authorList>
    </citation>
    <scope>NUCLEOTIDE SEQUENCE</scope>
    <source>
        <strain evidence="1">GSM-AAB239-AS_SAM_17_03QT</strain>
    </source>
</reference>
<sequence>MAAALGGSPDEGTKEVGGWIGAALARKCATPGNGSDSTKSVAGVIEFGCPGGVDRRRSWFWVKMVVVAVREGGPTVR</sequence>